<evidence type="ECO:0000256" key="6">
    <source>
        <dbReference type="SAM" id="SignalP"/>
    </source>
</evidence>
<gene>
    <name evidence="7" type="ORF">K6Y31_05030</name>
</gene>
<dbReference type="InterPro" id="IPR052211">
    <property type="entry name" value="Cpx_auxiliary_protein"/>
</dbReference>
<dbReference type="InterPro" id="IPR012899">
    <property type="entry name" value="LTXXQ"/>
</dbReference>
<dbReference type="EMBL" id="JAIMJA010000004">
    <property type="protein sequence ID" value="MCE2594174.1"/>
    <property type="molecule type" value="Genomic_DNA"/>
</dbReference>
<feature type="signal peptide" evidence="6">
    <location>
        <begin position="1"/>
        <end position="22"/>
    </location>
</feature>
<sequence length="145" mass="16486">MKKWIKIAALSLALPLSLSVNAKAMDGMQGHRGGMKNIISQLDLTQQQKQDVNNIMQQAKGNMDRQSRQTQRAEHQAERLALLSSETFDEEKARAMIASHQQQMSEKKLAMLKIQHQVYQVLTPEQRVKFAELMTQGKGRGSKRQ</sequence>
<accession>A0ABS8W5B8</accession>
<evidence type="ECO:0000313" key="8">
    <source>
        <dbReference type="Proteomes" id="UP001201273"/>
    </source>
</evidence>
<proteinExistence type="inferred from homology"/>
<evidence type="ECO:0000256" key="2">
    <source>
        <dbReference type="ARBA" id="ARBA00008441"/>
    </source>
</evidence>
<comment type="subcellular location">
    <subcellularLocation>
        <location evidence="1">Periplasm</location>
    </subcellularLocation>
</comment>
<keyword evidence="4" id="KW-0574">Periplasm</keyword>
<dbReference type="Proteomes" id="UP001201273">
    <property type="component" value="Unassembled WGS sequence"/>
</dbReference>
<evidence type="ECO:0000256" key="3">
    <source>
        <dbReference type="ARBA" id="ARBA00022729"/>
    </source>
</evidence>
<dbReference type="Pfam" id="PF07813">
    <property type="entry name" value="LTXXQ"/>
    <property type="match status" value="1"/>
</dbReference>
<dbReference type="PANTHER" id="PTHR38102">
    <property type="entry name" value="PERIPLASMIC CHAPERONE SPY"/>
    <property type="match status" value="1"/>
</dbReference>
<evidence type="ECO:0000313" key="7">
    <source>
        <dbReference type="EMBL" id="MCE2594174.1"/>
    </source>
</evidence>
<organism evidence="7 8">
    <name type="scientific">Motilimonas cestriensis</name>
    <dbReference type="NCBI Taxonomy" id="2742685"/>
    <lineage>
        <taxon>Bacteria</taxon>
        <taxon>Pseudomonadati</taxon>
        <taxon>Pseudomonadota</taxon>
        <taxon>Gammaproteobacteria</taxon>
        <taxon>Alteromonadales</taxon>
        <taxon>Alteromonadales genera incertae sedis</taxon>
        <taxon>Motilimonas</taxon>
    </lineage>
</organism>
<evidence type="ECO:0000256" key="5">
    <source>
        <dbReference type="SAM" id="Coils"/>
    </source>
</evidence>
<evidence type="ECO:0000256" key="4">
    <source>
        <dbReference type="ARBA" id="ARBA00022764"/>
    </source>
</evidence>
<comment type="caution">
    <text evidence="7">The sequence shown here is derived from an EMBL/GenBank/DDBJ whole genome shotgun (WGS) entry which is preliminary data.</text>
</comment>
<protein>
    <submittedName>
        <fullName evidence="7">Spy/CpxP family protein refolding chaperone</fullName>
    </submittedName>
</protein>
<comment type="similarity">
    <text evidence="2">Belongs to the CpxP/Spy family.</text>
</comment>
<keyword evidence="5" id="KW-0175">Coiled coil</keyword>
<name>A0ABS8W5B8_9GAMM</name>
<reference evidence="7 8" key="1">
    <citation type="journal article" date="2022" name="Environ. Microbiol. Rep.">
        <title>Eco-phylogenetic analyses reveal divergent evolution of vitamin B12 metabolism in the marine bacterial family 'Psychromonadaceae'.</title>
        <authorList>
            <person name="Jin X."/>
            <person name="Yang Y."/>
            <person name="Cao H."/>
            <person name="Gao B."/>
            <person name="Zhao Z."/>
        </authorList>
    </citation>
    <scope>NUCLEOTIDE SEQUENCE [LARGE SCALE GENOMIC DNA]</scope>
    <source>
        <strain evidence="7 8">MKS20</strain>
    </source>
</reference>
<feature type="chain" id="PRO_5045050996" evidence="6">
    <location>
        <begin position="23"/>
        <end position="145"/>
    </location>
</feature>
<feature type="coiled-coil region" evidence="5">
    <location>
        <begin position="42"/>
        <end position="76"/>
    </location>
</feature>
<keyword evidence="8" id="KW-1185">Reference proteome</keyword>
<dbReference type="RefSeq" id="WP_233051754.1">
    <property type="nucleotide sequence ID" value="NZ_JAIMJA010000004.1"/>
</dbReference>
<dbReference type="Gene3D" id="1.20.120.1490">
    <property type="match status" value="1"/>
</dbReference>
<dbReference type="PANTHER" id="PTHR38102:SF1">
    <property type="entry name" value="PERIPLASMIC CHAPERONE SPY"/>
    <property type="match status" value="1"/>
</dbReference>
<keyword evidence="3 6" id="KW-0732">Signal</keyword>
<dbReference type="CDD" id="cd09916">
    <property type="entry name" value="CpxP_like"/>
    <property type="match status" value="1"/>
</dbReference>
<dbReference type="PIRSF" id="PIRSF034445">
    <property type="entry name" value="CpxP_Spy"/>
    <property type="match status" value="1"/>
</dbReference>
<evidence type="ECO:0000256" key="1">
    <source>
        <dbReference type="ARBA" id="ARBA00004418"/>
    </source>
</evidence>